<dbReference type="InterPro" id="IPR016197">
    <property type="entry name" value="Chromo-like_dom_sf"/>
</dbReference>
<evidence type="ECO:0000313" key="3">
    <source>
        <dbReference type="Proteomes" id="UP001165190"/>
    </source>
</evidence>
<dbReference type="PANTHER" id="PTHR45835">
    <property type="entry name" value="YALI0A06105P"/>
    <property type="match status" value="1"/>
</dbReference>
<dbReference type="SUPFAM" id="SSF54160">
    <property type="entry name" value="Chromo domain-like"/>
    <property type="match status" value="1"/>
</dbReference>
<accession>A0A9W7MM70</accession>
<sequence length="211" mass="24471">MNFVEGLPQSIKFNCILVVIDKYTKYGHFIALSNPYTVLYIAKAYLGQSAKFLPQAEWWYNTNYNTTLGMTPFEALYVYKPPIMFGVQASVVEGVQDTMAQRDQLNRTLKDNILRAQHRMKQNEDKKRTEREYQPTKKKIGQNMVTSINPPKVENDSQVQVYPAGVLDKRMVKRDSKAMTQLLVQWVNLGPEQATWEDYTVLKSQFLDFDP</sequence>
<dbReference type="PANTHER" id="PTHR45835:SF104">
    <property type="entry name" value="PROTEIN NYNRIN-LIKE"/>
    <property type="match status" value="1"/>
</dbReference>
<dbReference type="InterPro" id="IPR023780">
    <property type="entry name" value="Chromo_domain"/>
</dbReference>
<organism evidence="2 3">
    <name type="scientific">Hibiscus trionum</name>
    <name type="common">Flower of an hour</name>
    <dbReference type="NCBI Taxonomy" id="183268"/>
    <lineage>
        <taxon>Eukaryota</taxon>
        <taxon>Viridiplantae</taxon>
        <taxon>Streptophyta</taxon>
        <taxon>Embryophyta</taxon>
        <taxon>Tracheophyta</taxon>
        <taxon>Spermatophyta</taxon>
        <taxon>Magnoliopsida</taxon>
        <taxon>eudicotyledons</taxon>
        <taxon>Gunneridae</taxon>
        <taxon>Pentapetalae</taxon>
        <taxon>rosids</taxon>
        <taxon>malvids</taxon>
        <taxon>Malvales</taxon>
        <taxon>Malvaceae</taxon>
        <taxon>Malvoideae</taxon>
        <taxon>Hibiscus</taxon>
    </lineage>
</organism>
<dbReference type="Pfam" id="PF00385">
    <property type="entry name" value="Chromo"/>
    <property type="match status" value="1"/>
</dbReference>
<gene>
    <name evidence="2" type="ORF">HRI_004397600</name>
</gene>
<keyword evidence="3" id="KW-1185">Reference proteome</keyword>
<name>A0A9W7MM70_HIBTR</name>
<dbReference type="Proteomes" id="UP001165190">
    <property type="component" value="Unassembled WGS sequence"/>
</dbReference>
<comment type="caution">
    <text evidence="2">The sequence shown here is derived from an EMBL/GenBank/DDBJ whole genome shotgun (WGS) entry which is preliminary data.</text>
</comment>
<dbReference type="InterPro" id="IPR012337">
    <property type="entry name" value="RNaseH-like_sf"/>
</dbReference>
<reference evidence="2" key="1">
    <citation type="submission" date="2023-05" db="EMBL/GenBank/DDBJ databases">
        <title>Genome and transcriptome analyses reveal genes involved in the formation of fine ridges on petal epidermal cells in Hibiscus trionum.</title>
        <authorList>
            <person name="Koshimizu S."/>
            <person name="Masuda S."/>
            <person name="Ishii T."/>
            <person name="Shirasu K."/>
            <person name="Hoshino A."/>
            <person name="Arita M."/>
        </authorList>
    </citation>
    <scope>NUCLEOTIDE SEQUENCE</scope>
    <source>
        <strain evidence="2">Hamamatsu line</strain>
    </source>
</reference>
<dbReference type="AlphaFoldDB" id="A0A9W7MM70"/>
<protein>
    <recommendedName>
        <fullName evidence="1">Chromo domain-containing protein</fullName>
    </recommendedName>
</protein>
<dbReference type="Gene3D" id="2.40.50.40">
    <property type="match status" value="1"/>
</dbReference>
<feature type="domain" description="Chromo" evidence="1">
    <location>
        <begin position="166"/>
        <end position="205"/>
    </location>
</feature>
<dbReference type="Gene3D" id="3.30.420.10">
    <property type="entry name" value="Ribonuclease H-like superfamily/Ribonuclease H"/>
    <property type="match status" value="1"/>
</dbReference>
<dbReference type="SUPFAM" id="SSF53098">
    <property type="entry name" value="Ribonuclease H-like"/>
    <property type="match status" value="1"/>
</dbReference>
<proteinExistence type="predicted"/>
<dbReference type="InterPro" id="IPR036397">
    <property type="entry name" value="RNaseH_sf"/>
</dbReference>
<evidence type="ECO:0000313" key="2">
    <source>
        <dbReference type="EMBL" id="GMJ07284.1"/>
    </source>
</evidence>
<evidence type="ECO:0000259" key="1">
    <source>
        <dbReference type="Pfam" id="PF00385"/>
    </source>
</evidence>
<dbReference type="OrthoDB" id="1303160at2759"/>
<dbReference type="GO" id="GO:0003676">
    <property type="term" value="F:nucleic acid binding"/>
    <property type="evidence" value="ECO:0007669"/>
    <property type="project" value="InterPro"/>
</dbReference>
<dbReference type="EMBL" id="BSYR01000048">
    <property type="protein sequence ID" value="GMJ07284.1"/>
    <property type="molecule type" value="Genomic_DNA"/>
</dbReference>